<gene>
    <name evidence="2" type="ORF">MNEG_4171</name>
</gene>
<feature type="compositionally biased region" description="Basic and acidic residues" evidence="1">
    <location>
        <begin position="92"/>
        <end position="101"/>
    </location>
</feature>
<evidence type="ECO:0000313" key="3">
    <source>
        <dbReference type="Proteomes" id="UP000054498"/>
    </source>
</evidence>
<dbReference type="Proteomes" id="UP000054498">
    <property type="component" value="Unassembled WGS sequence"/>
</dbReference>
<organism evidence="2 3">
    <name type="scientific">Monoraphidium neglectum</name>
    <dbReference type="NCBI Taxonomy" id="145388"/>
    <lineage>
        <taxon>Eukaryota</taxon>
        <taxon>Viridiplantae</taxon>
        <taxon>Chlorophyta</taxon>
        <taxon>core chlorophytes</taxon>
        <taxon>Chlorophyceae</taxon>
        <taxon>CS clade</taxon>
        <taxon>Sphaeropleales</taxon>
        <taxon>Selenastraceae</taxon>
        <taxon>Monoraphidium</taxon>
    </lineage>
</organism>
<dbReference type="KEGG" id="mng:MNEG_4171"/>
<dbReference type="EMBL" id="KK100784">
    <property type="protein sequence ID" value="KIZ03782.1"/>
    <property type="molecule type" value="Genomic_DNA"/>
</dbReference>
<reference evidence="2 3" key="1">
    <citation type="journal article" date="2013" name="BMC Genomics">
        <title>Reconstruction of the lipid metabolism for the microalga Monoraphidium neglectum from its genome sequence reveals characteristics suitable for biofuel production.</title>
        <authorList>
            <person name="Bogen C."/>
            <person name="Al-Dilaimi A."/>
            <person name="Albersmeier A."/>
            <person name="Wichmann J."/>
            <person name="Grundmann M."/>
            <person name="Rupp O."/>
            <person name="Lauersen K.J."/>
            <person name="Blifernez-Klassen O."/>
            <person name="Kalinowski J."/>
            <person name="Goesmann A."/>
            <person name="Mussgnug J.H."/>
            <person name="Kruse O."/>
        </authorList>
    </citation>
    <scope>NUCLEOTIDE SEQUENCE [LARGE SCALE GENOMIC DNA]</scope>
    <source>
        <strain evidence="2 3">SAG 48.87</strain>
    </source>
</reference>
<feature type="region of interest" description="Disordered" evidence="1">
    <location>
        <begin position="136"/>
        <end position="167"/>
    </location>
</feature>
<feature type="compositionally biased region" description="Low complexity" evidence="1">
    <location>
        <begin position="207"/>
        <end position="233"/>
    </location>
</feature>
<evidence type="ECO:0000313" key="2">
    <source>
        <dbReference type="EMBL" id="KIZ03782.1"/>
    </source>
</evidence>
<accession>A0A0D2MTJ7</accession>
<dbReference type="GeneID" id="25737049"/>
<keyword evidence="3" id="KW-1185">Reference proteome</keyword>
<feature type="region of interest" description="Disordered" evidence="1">
    <location>
        <begin position="196"/>
        <end position="233"/>
    </location>
</feature>
<feature type="compositionally biased region" description="Low complexity" evidence="1">
    <location>
        <begin position="136"/>
        <end position="155"/>
    </location>
</feature>
<dbReference type="OrthoDB" id="568071at2759"/>
<dbReference type="RefSeq" id="XP_013902801.1">
    <property type="nucleotide sequence ID" value="XM_014047347.1"/>
</dbReference>
<name>A0A0D2MTJ7_9CHLO</name>
<feature type="region of interest" description="Disordered" evidence="1">
    <location>
        <begin position="65"/>
        <end position="106"/>
    </location>
</feature>
<dbReference type="AlphaFoldDB" id="A0A0D2MTJ7"/>
<proteinExistence type="predicted"/>
<evidence type="ECO:0000256" key="1">
    <source>
        <dbReference type="SAM" id="MobiDB-lite"/>
    </source>
</evidence>
<sequence length="274" mass="27451">MRSLSCSRACHDADASSLCCGSRHQRRRCPAGLLQRAGRRPPEYAALEAAVGAINKVLAINSKIRGGGSGSADGSASGSSARGNSDASSAREAARGAREEAAALARSDPGKLVTLKARASGSKDVTEHFPPIAATSGAATAAPAAAEAATSATPTVGQTPMPWPTPARRDLRSYLGLPLEQYSLLDPRYISRLPSCDGDDAGGAQGGSSSDECAAQSGESGDKASSSGGGAAAPPVSGSFLLTVPLADIVGLELTPQLVIDVDVDERLGALGAV</sequence>
<feature type="compositionally biased region" description="Low complexity" evidence="1">
    <location>
        <begin position="72"/>
        <end position="91"/>
    </location>
</feature>
<protein>
    <submittedName>
        <fullName evidence="2">Uncharacterized protein</fullName>
    </submittedName>
</protein>